<proteinExistence type="predicted"/>
<dbReference type="Proteomes" id="UP000619265">
    <property type="component" value="Unassembled WGS sequence"/>
</dbReference>
<feature type="signal peptide" evidence="1">
    <location>
        <begin position="1"/>
        <end position="17"/>
    </location>
</feature>
<reference evidence="2" key="2">
    <citation type="submission" date="2020-03" db="EMBL/GenBank/DDBJ databases">
        <title>Walnut 2.0.</title>
        <authorList>
            <person name="Marrano A."/>
            <person name="Britton M."/>
            <person name="Zimin A.V."/>
            <person name="Zaini P.A."/>
            <person name="Workman R."/>
            <person name="Puiu D."/>
            <person name="Bianco L."/>
            <person name="Allen B.J."/>
            <person name="Troggio M."/>
            <person name="Leslie C.A."/>
            <person name="Timp W."/>
            <person name="Dendekar A."/>
            <person name="Salzberg S.L."/>
            <person name="Neale D.B."/>
        </authorList>
    </citation>
    <scope>NUCLEOTIDE SEQUENCE</scope>
    <source>
        <tissue evidence="2">Leaves</tissue>
    </source>
</reference>
<comment type="caution">
    <text evidence="2">The sequence shown here is derived from an EMBL/GenBank/DDBJ whole genome shotgun (WGS) entry which is preliminary data.</text>
</comment>
<protein>
    <submittedName>
        <fullName evidence="2">Uncharacterized protein</fullName>
    </submittedName>
</protein>
<evidence type="ECO:0000256" key="1">
    <source>
        <dbReference type="SAM" id="SignalP"/>
    </source>
</evidence>
<organism evidence="2 3">
    <name type="scientific">Juglans regia</name>
    <name type="common">English walnut</name>
    <dbReference type="NCBI Taxonomy" id="51240"/>
    <lineage>
        <taxon>Eukaryota</taxon>
        <taxon>Viridiplantae</taxon>
        <taxon>Streptophyta</taxon>
        <taxon>Embryophyta</taxon>
        <taxon>Tracheophyta</taxon>
        <taxon>Spermatophyta</taxon>
        <taxon>Magnoliopsida</taxon>
        <taxon>eudicotyledons</taxon>
        <taxon>Gunneridae</taxon>
        <taxon>Pentapetalae</taxon>
        <taxon>rosids</taxon>
        <taxon>fabids</taxon>
        <taxon>Fagales</taxon>
        <taxon>Juglandaceae</taxon>
        <taxon>Juglans</taxon>
    </lineage>
</organism>
<reference evidence="2" key="1">
    <citation type="submission" date="2015-10" db="EMBL/GenBank/DDBJ databases">
        <authorList>
            <person name="Martinez-Garcia P.J."/>
            <person name="Crepeau M.W."/>
            <person name="Puiu D."/>
            <person name="Gonzalez-Ibeas D."/>
            <person name="Whalen J."/>
            <person name="Stevens K."/>
            <person name="Paul R."/>
            <person name="Butterfield T."/>
            <person name="Britton M."/>
            <person name="Reagan R."/>
            <person name="Chakraborty S."/>
            <person name="Walawage S.L."/>
            <person name="Vasquez-Gross H.A."/>
            <person name="Cardeno C."/>
            <person name="Famula R."/>
            <person name="Pratt K."/>
            <person name="Kuruganti S."/>
            <person name="Aradhya M.K."/>
            <person name="Leslie C.A."/>
            <person name="Dandekar A.M."/>
            <person name="Salzberg S.L."/>
            <person name="Wegrzyn J.L."/>
            <person name="Langley C.H."/>
            <person name="Neale D.B."/>
        </authorList>
    </citation>
    <scope>NUCLEOTIDE SEQUENCE</scope>
    <source>
        <tissue evidence="2">Leaves</tissue>
    </source>
</reference>
<keyword evidence="1" id="KW-0732">Signal</keyword>
<feature type="non-terminal residue" evidence="2">
    <location>
        <position position="1"/>
    </location>
</feature>
<feature type="chain" id="PRO_5032720321" evidence="1">
    <location>
        <begin position="18"/>
        <end position="99"/>
    </location>
</feature>
<evidence type="ECO:0000313" key="3">
    <source>
        <dbReference type="Proteomes" id="UP000619265"/>
    </source>
</evidence>
<name>A0A833XGI1_JUGRE</name>
<dbReference type="EMBL" id="LIHL02000007">
    <property type="protein sequence ID" value="KAF5465927.1"/>
    <property type="molecule type" value="Genomic_DNA"/>
</dbReference>
<dbReference type="AlphaFoldDB" id="A0A833XGI1"/>
<gene>
    <name evidence="2" type="ORF">F2P56_015889</name>
</gene>
<dbReference type="Gramene" id="Jr07_23090_p3">
    <property type="protein sequence ID" value="cds.Jr07_23090_p3"/>
    <property type="gene ID" value="Jr07_23090"/>
</dbReference>
<sequence length="99" mass="10842">TPKSLSLSLSVLASCLSFPLPQQDLNLVLQLKFTSDQSCFRCSVSSTTVIPKTCLVSILSQILDLEHPLTHIISSTPSSPCKKKKTPSSPYALSYSFYF</sequence>
<accession>A0A833XGI1</accession>
<evidence type="ECO:0000313" key="2">
    <source>
        <dbReference type="EMBL" id="KAF5465927.1"/>
    </source>
</evidence>